<dbReference type="Pfam" id="PF01609">
    <property type="entry name" value="DDE_Tnp_1"/>
    <property type="match status" value="1"/>
</dbReference>
<evidence type="ECO:0000256" key="1">
    <source>
        <dbReference type="SAM" id="Phobius"/>
    </source>
</evidence>
<keyword evidence="1" id="KW-0812">Transmembrane</keyword>
<dbReference type="SUPFAM" id="SSF53098">
    <property type="entry name" value="Ribonuclease H-like"/>
    <property type="match status" value="1"/>
</dbReference>
<dbReference type="GO" id="GO:0006313">
    <property type="term" value="P:DNA transposition"/>
    <property type="evidence" value="ECO:0007669"/>
    <property type="project" value="InterPro"/>
</dbReference>
<keyword evidence="1" id="KW-1133">Transmembrane helix</keyword>
<keyword evidence="6" id="KW-1185">Reference proteome</keyword>
<comment type="caution">
    <text evidence="4">The sequence shown here is derived from an EMBL/GenBank/DDBJ whole genome shotgun (WGS) entry which is preliminary data.</text>
</comment>
<dbReference type="PANTHER" id="PTHR35404">
    <property type="entry name" value="TRANSPOSASE OF TN10"/>
    <property type="match status" value="1"/>
</dbReference>
<proteinExistence type="predicted"/>
<dbReference type="EMBL" id="WNWM01000002">
    <property type="protein sequence ID" value="MUI14555.1"/>
    <property type="molecule type" value="Genomic_DNA"/>
</dbReference>
<dbReference type="NCBIfam" id="NF033591">
    <property type="entry name" value="transpos_IS4_2"/>
    <property type="match status" value="1"/>
</dbReference>
<organism evidence="4 6">
    <name type="scientific">Pseudoduganella dura</name>
    <dbReference type="NCBI Taxonomy" id="321982"/>
    <lineage>
        <taxon>Bacteria</taxon>
        <taxon>Pseudomonadati</taxon>
        <taxon>Pseudomonadota</taxon>
        <taxon>Betaproteobacteria</taxon>
        <taxon>Burkholderiales</taxon>
        <taxon>Oxalobacteraceae</taxon>
        <taxon>Telluria group</taxon>
        <taxon>Pseudoduganella</taxon>
    </lineage>
</organism>
<evidence type="ECO:0000259" key="2">
    <source>
        <dbReference type="Pfam" id="PF01609"/>
    </source>
</evidence>
<dbReference type="RefSeq" id="WP_155710308.1">
    <property type="nucleotide sequence ID" value="NZ_WNWM01000002.1"/>
</dbReference>
<feature type="domain" description="Transposase IS4-like" evidence="2">
    <location>
        <begin position="141"/>
        <end position="326"/>
    </location>
</feature>
<evidence type="ECO:0000313" key="5">
    <source>
        <dbReference type="EMBL" id="MUI15034.1"/>
    </source>
</evidence>
<sequence>MHARQIIQRLLGQECPSIHAKRRACLAQIVQAAARAGLGVVRIGKQLRSQTSLRHRIKCCDRLLSNPHLAKERVQIYRAMSQRLLQSRQYVQVAVDWSEIRADGSAQLLRAAAIIEGRAFTLYEEVHPQERLAASLVHKCFMKTLKTILPAHCRAIIITDAGFRATWFKTLNQLGFGWVGRIRNRDLVCQQNGNDWFGCKSLYSRATAKARDLGYFFHVRSNPVDCRLVLYKSKSKGRHCLTKSGQPARARHSKKNSAAQCEPWLLAVSPALAQLRADDIIKIYSGRMQIEQTFRDLKNAKWGMALRHSQTTSLLRLAALLLIGALLTYALWLIGLAARAAGYEVHYGSHPKAGSCLSIFSLAMHWVDDYRRPRLSPSAIKYAFIELVSMVRTWEFEG</sequence>
<feature type="transmembrane region" description="Helical" evidence="1">
    <location>
        <begin position="314"/>
        <end position="338"/>
    </location>
</feature>
<dbReference type="AlphaFoldDB" id="A0A6I3XJR2"/>
<accession>A0A6I3XJR2</accession>
<dbReference type="OrthoDB" id="6310056at2"/>
<dbReference type="Proteomes" id="UP000431684">
    <property type="component" value="Unassembled WGS sequence"/>
</dbReference>
<dbReference type="InterPro" id="IPR002559">
    <property type="entry name" value="Transposase_11"/>
</dbReference>
<reference evidence="4 6" key="1">
    <citation type="submission" date="2019-11" db="EMBL/GenBank/DDBJ databases">
        <title>Draft Genome Sequences of Six Type Strains of the Genus Massilia.</title>
        <authorList>
            <person name="Miess H."/>
            <person name="Frediansyah A."/>
            <person name="Goeker M."/>
            <person name="Gross H."/>
        </authorList>
    </citation>
    <scope>NUCLEOTIDE SEQUENCE [LARGE SCALE GENOMIC DNA]</scope>
    <source>
        <strain evidence="4 6">DSM 17513</strain>
    </source>
</reference>
<dbReference type="InterPro" id="IPR047658">
    <property type="entry name" value="IS4-like_transpos"/>
</dbReference>
<name>A0A6I3XJR2_9BURK</name>
<dbReference type="GO" id="GO:0004803">
    <property type="term" value="F:transposase activity"/>
    <property type="evidence" value="ECO:0007669"/>
    <property type="project" value="InterPro"/>
</dbReference>
<dbReference type="InterPro" id="IPR012337">
    <property type="entry name" value="RNaseH-like_sf"/>
</dbReference>
<evidence type="ECO:0000313" key="4">
    <source>
        <dbReference type="EMBL" id="MUI14693.1"/>
    </source>
</evidence>
<evidence type="ECO:0000313" key="3">
    <source>
        <dbReference type="EMBL" id="MUI14555.1"/>
    </source>
</evidence>
<keyword evidence="1" id="KW-0472">Membrane</keyword>
<dbReference type="EMBL" id="WNWM01000002">
    <property type="protein sequence ID" value="MUI14693.1"/>
    <property type="molecule type" value="Genomic_DNA"/>
</dbReference>
<dbReference type="GO" id="GO:0003677">
    <property type="term" value="F:DNA binding"/>
    <property type="evidence" value="ECO:0007669"/>
    <property type="project" value="InterPro"/>
</dbReference>
<evidence type="ECO:0000313" key="6">
    <source>
        <dbReference type="Proteomes" id="UP000431684"/>
    </source>
</evidence>
<protein>
    <submittedName>
        <fullName evidence="4">IS4 family transposase</fullName>
    </submittedName>
</protein>
<gene>
    <name evidence="3" type="ORF">GJV26_19130</name>
    <name evidence="4" type="ORF">GJV26_19835</name>
    <name evidence="5" type="ORF">GJV26_21565</name>
</gene>
<dbReference type="EMBL" id="WNWM01000002">
    <property type="protein sequence ID" value="MUI15034.1"/>
    <property type="molecule type" value="Genomic_DNA"/>
</dbReference>
<dbReference type="PANTHER" id="PTHR35404:SF8">
    <property type="entry name" value="TRANSPOSASE OF TN10"/>
    <property type="match status" value="1"/>
</dbReference>